<feature type="region of interest" description="Disordered" evidence="1">
    <location>
        <begin position="30"/>
        <end position="51"/>
    </location>
</feature>
<dbReference type="PANTHER" id="PTHR15109:SF2">
    <property type="entry name" value="PROTEIN FAM193A"/>
    <property type="match status" value="1"/>
</dbReference>
<feature type="non-terminal residue" evidence="2">
    <location>
        <position position="1"/>
    </location>
</feature>
<evidence type="ECO:0000313" key="3">
    <source>
        <dbReference type="Proteomes" id="UP001529510"/>
    </source>
</evidence>
<dbReference type="InterPro" id="IPR029717">
    <property type="entry name" value="FAM193"/>
</dbReference>
<protein>
    <submittedName>
        <fullName evidence="2">Uncharacterized protein</fullName>
    </submittedName>
</protein>
<evidence type="ECO:0000256" key="1">
    <source>
        <dbReference type="SAM" id="MobiDB-lite"/>
    </source>
</evidence>
<dbReference type="Proteomes" id="UP001529510">
    <property type="component" value="Unassembled WGS sequence"/>
</dbReference>
<feature type="compositionally biased region" description="Polar residues" evidence="1">
    <location>
        <begin position="34"/>
        <end position="51"/>
    </location>
</feature>
<comment type="caution">
    <text evidence="2">The sequence shown here is derived from an EMBL/GenBank/DDBJ whole genome shotgun (WGS) entry which is preliminary data.</text>
</comment>
<keyword evidence="3" id="KW-1185">Reference proteome</keyword>
<sequence>TPFTFGVNQRAPYTTGDRCLLCRSERKDVVSQDMGGSSQNGTAQSPKSSSALQLPLYVCSDCKRTVEKDDRQPPLDQSLL</sequence>
<reference evidence="2 3" key="1">
    <citation type="submission" date="2024-05" db="EMBL/GenBank/DDBJ databases">
        <title>Genome sequencing and assembly of Indian major carp, Cirrhinus mrigala (Hamilton, 1822).</title>
        <authorList>
            <person name="Mohindra V."/>
            <person name="Chowdhury L.M."/>
            <person name="Lal K."/>
            <person name="Jena J.K."/>
        </authorList>
    </citation>
    <scope>NUCLEOTIDE SEQUENCE [LARGE SCALE GENOMIC DNA]</scope>
    <source>
        <strain evidence="2">CM1030</strain>
        <tissue evidence="2">Blood</tissue>
    </source>
</reference>
<organism evidence="2 3">
    <name type="scientific">Cirrhinus mrigala</name>
    <name type="common">Mrigala</name>
    <dbReference type="NCBI Taxonomy" id="683832"/>
    <lineage>
        <taxon>Eukaryota</taxon>
        <taxon>Metazoa</taxon>
        <taxon>Chordata</taxon>
        <taxon>Craniata</taxon>
        <taxon>Vertebrata</taxon>
        <taxon>Euteleostomi</taxon>
        <taxon>Actinopterygii</taxon>
        <taxon>Neopterygii</taxon>
        <taxon>Teleostei</taxon>
        <taxon>Ostariophysi</taxon>
        <taxon>Cypriniformes</taxon>
        <taxon>Cyprinidae</taxon>
        <taxon>Labeoninae</taxon>
        <taxon>Labeonini</taxon>
        <taxon>Cirrhinus</taxon>
    </lineage>
</organism>
<accession>A0ABD0RZE8</accession>
<name>A0ABD0RZE8_CIRMR</name>
<gene>
    <name evidence="2" type="ORF">M9458_001503</name>
</gene>
<evidence type="ECO:0000313" key="2">
    <source>
        <dbReference type="EMBL" id="KAL0203485.1"/>
    </source>
</evidence>
<proteinExistence type="predicted"/>
<dbReference type="AlphaFoldDB" id="A0ABD0RZE8"/>
<feature type="non-terminal residue" evidence="2">
    <location>
        <position position="80"/>
    </location>
</feature>
<dbReference type="EMBL" id="JAMKFB020000001">
    <property type="protein sequence ID" value="KAL0203485.1"/>
    <property type="molecule type" value="Genomic_DNA"/>
</dbReference>
<dbReference type="PANTHER" id="PTHR15109">
    <property type="entry name" value="AGAP004327-PA"/>
    <property type="match status" value="1"/>
</dbReference>